<feature type="active site" description="For RuvC-like nuclease domain" evidence="12">
    <location>
        <position position="8"/>
    </location>
</feature>
<keyword evidence="3 12" id="KW-0479">Metal-binding</keyword>
<feature type="binding site" evidence="12">
    <location>
        <position position="763"/>
    </location>
    <ligand>
        <name>Mg(2+)</name>
        <dbReference type="ChEBI" id="CHEBI:18420"/>
        <label>2</label>
    </ligand>
</feature>
<evidence type="ECO:0000256" key="9">
    <source>
        <dbReference type="ARBA" id="ARBA00023125"/>
    </source>
</evidence>
<dbReference type="Gene3D" id="3.30.420.10">
    <property type="entry name" value="Ribonuclease H-like superfamily/Ribonuclease H"/>
    <property type="match status" value="3"/>
</dbReference>
<dbReference type="KEGG" id="clk:CGC53_07645"/>
<gene>
    <name evidence="12" type="primary">cas9</name>
    <name evidence="15" type="ORF">CGC53_07645</name>
</gene>
<name>A0A250FAQ8_9FLAO</name>
<protein>
    <recommendedName>
        <fullName evidence="12">CRISPR-associated endonuclease Cas9</fullName>
        <ecNumber evidence="12">3.1.-.-</ecNumber>
    </recommendedName>
</protein>
<evidence type="ECO:0000256" key="2">
    <source>
        <dbReference type="ARBA" id="ARBA00022722"/>
    </source>
</evidence>
<evidence type="ECO:0000259" key="14">
    <source>
        <dbReference type="PROSITE" id="PS51749"/>
    </source>
</evidence>
<dbReference type="InterPro" id="IPR036397">
    <property type="entry name" value="RNaseH_sf"/>
</dbReference>
<keyword evidence="2 12" id="KW-0540">Nuclease</keyword>
<dbReference type="InterPro" id="IPR028629">
    <property type="entry name" value="Cas9"/>
</dbReference>
<keyword evidence="6 12" id="KW-0460">Magnesium</keyword>
<comment type="subunit">
    <text evidence="11 12">Monomer. Binds crRNA and tracrRNA.</text>
</comment>
<dbReference type="Pfam" id="PF13395">
    <property type="entry name" value="HNH_4"/>
    <property type="match status" value="1"/>
</dbReference>
<dbReference type="GO" id="GO:0046872">
    <property type="term" value="F:metal ion binding"/>
    <property type="evidence" value="ECO:0007669"/>
    <property type="project" value="UniProtKB-UniRule"/>
</dbReference>
<keyword evidence="4 12" id="KW-0255">Endonuclease</keyword>
<evidence type="ECO:0000256" key="13">
    <source>
        <dbReference type="SAM" id="Coils"/>
    </source>
</evidence>
<sequence>MKRILGLDLGSNSIGWAFVQQDFENKQGKIIAAGSRIIPMDQKMLSNFEEGTTVSQTAERTTYRSMRRLRERHLLRRERLHRVLHILGFLPPHYDSQIDFSKRYGKFIDDAEPKIAYNNRNFIFMDSFNEMIEDFRKHQPQLFYKKSNGEESKIPYDWTIYYLRKKALSQKITQQELAWLILHFNQKRGYYQLRGEEETEGNDMEIISSKVLSVIKKDKDKKYDKYWYDITLENGLVYKAAFYNDLVYSWIDQKREFVVKRALLKNGDEKIELSYLPTFDEIAKMDKKQQDKFYQKIKVKTESNIGNKTVGAYIYDHLLQNPNQKIKGKLVRTIERKYYKDELKAILAKQIALQPEFFTENLLADCIRELYRKNQTQQQKLLSKDFLHLFLEDIIFYQRPLRSKKSTIANCPLEKRSYIDKETNERKDVPIKVCAKSNPYYQEFRVLQWLQNLRIYEIETDREVTAEFIGTAQYYEALFNFLMSQKEIDNESLLKYFLLTKNPQIKDKAAKSELKKWLTTYRWNYVYDAADNSSKKYPMNETGYELQRYLQKIEGLPVNFLTFDITYRLWHLLYSVKDKVEFEKALKKFAQKYQLEEASFVDSFKDFKPYPNEYGSFSEKAIKKMLPLMRFGKHWNFKNIDVHTQKRIDDLINGVANEDIRTIIREKAEKYQLNSETCFQGLPLWLAQYIVYNRYAEATNIEKWTSVSDLETYLEDFKQHSLRNPIVEQVVTETLRVVRDIWQQYGGGQANFFDEIHIELGRELKNTSKERERLSKQNQENENTNLRIKKLLAELKEDANIQNVRPYSLVQQELLKIYEEGVFSSTDDIEEDIQKIRKKAEPTNLEIQRYKLWLEQKYKSPYTGEVISLTKLFTEEYEIEHIIPQSRYYDDSLSNKVICESAVNKLKTNQLGLEFIQNHHGEKVRIAGNKEVTIFTEEQYKEFVKKYYANNLAKQQKLLLNDIPEKMVARQLNDTRYISKYISEILSKIVRSDEKDEGVNSKNIIPCTGKITTALKQDWGLNDIWNELILPRFERMNQLTQTQLFTSYNDRLQKNLPTVPIKYSQGFQKKRIDHRHHAMDALVIACATREHINYMNNQHALDKSKDKKEKQQSRIVLRTILCEKKNNNWQFKKPWSTFTQEAKEALEHIVVSFKQNLRVINKATNYYEKWEEKDGILVKKKVKQEGTNWAIRKPLHKETVSGKIVLDKKIGKDKILTATRKTVDITFTEKVISSITDTGIQKILLNYLKYKGSPEVAFSAEGLEELNKNIAQYNDGKKHQPIYKVRIFEEGSKFPLGETGAKVTKYVEAAKGTNLFFGVYQGKEKRTYATIPLNEVIERQKQGLPSVPERNEKGEPLLFSLSPNDLVYVPMEGEAPEAIDFSNLSKEQKERIYKTVSFTGKECHFVKSTIASLIKSYDAKSKIGELGSLNKLEVTISGDSRIKEVCIKLKVDRLGNITKA</sequence>
<evidence type="ECO:0000256" key="1">
    <source>
        <dbReference type="ARBA" id="ARBA00001946"/>
    </source>
</evidence>
<dbReference type="Pfam" id="PF16593">
    <property type="entry name" value="Cas9-BH"/>
    <property type="match status" value="1"/>
</dbReference>
<dbReference type="InterPro" id="IPR033114">
    <property type="entry name" value="HNH_CAS9"/>
</dbReference>
<dbReference type="Proteomes" id="UP000217276">
    <property type="component" value="Chromosome"/>
</dbReference>
<comment type="cofactor">
    <cofactor evidence="1 12">
        <name>Mg(2+)</name>
        <dbReference type="ChEBI" id="CHEBI:18420"/>
    </cofactor>
</comment>
<feature type="domain" description="HNH Cas9-type" evidence="14">
    <location>
        <begin position="800"/>
        <end position="982"/>
    </location>
</feature>
<evidence type="ECO:0000256" key="8">
    <source>
        <dbReference type="ARBA" id="ARBA00023118"/>
    </source>
</evidence>
<evidence type="ECO:0000256" key="5">
    <source>
        <dbReference type="ARBA" id="ARBA00022801"/>
    </source>
</evidence>
<dbReference type="GO" id="GO:0004519">
    <property type="term" value="F:endonuclease activity"/>
    <property type="evidence" value="ECO:0007669"/>
    <property type="project" value="UniProtKB-UniRule"/>
</dbReference>
<accession>A0A250FAQ8</accession>
<feature type="binding site" evidence="12">
    <location>
        <position position="759"/>
    </location>
    <ligand>
        <name>Mg(2+)</name>
        <dbReference type="ChEBI" id="CHEBI:18420"/>
        <label>1</label>
    </ligand>
</feature>
<keyword evidence="10" id="KW-0464">Manganese</keyword>
<dbReference type="EC" id="3.1.-.-" evidence="12"/>
<keyword evidence="9 12" id="KW-0238">DNA-binding</keyword>
<keyword evidence="13" id="KW-0175">Coiled coil</keyword>
<feature type="coiled-coil region" evidence="13">
    <location>
        <begin position="757"/>
        <end position="798"/>
    </location>
</feature>
<dbReference type="EMBL" id="CP022384">
    <property type="protein sequence ID" value="ATA82219.1"/>
    <property type="molecule type" value="Genomic_DNA"/>
</dbReference>
<keyword evidence="7 12" id="KW-0694">RNA-binding</keyword>
<comment type="similarity">
    <text evidence="12">Belongs to the CRISPR-associated Cas9 family.</text>
</comment>
<keyword evidence="8 12" id="KW-0051">Antiviral defense</keyword>
<evidence type="ECO:0000256" key="3">
    <source>
        <dbReference type="ARBA" id="ARBA00022723"/>
    </source>
</evidence>
<dbReference type="HAMAP" id="MF_01480">
    <property type="entry name" value="Cas9"/>
    <property type="match status" value="1"/>
</dbReference>
<evidence type="ECO:0000256" key="7">
    <source>
        <dbReference type="ARBA" id="ARBA00022884"/>
    </source>
</evidence>
<organism evidence="15 16">
    <name type="scientific">Capnocytophaga leadbetteri</name>
    <dbReference type="NCBI Taxonomy" id="327575"/>
    <lineage>
        <taxon>Bacteria</taxon>
        <taxon>Pseudomonadati</taxon>
        <taxon>Bacteroidota</taxon>
        <taxon>Flavobacteriia</taxon>
        <taxon>Flavobacteriales</taxon>
        <taxon>Flavobacteriaceae</taxon>
        <taxon>Capnocytophaga</taxon>
    </lineage>
</organism>
<dbReference type="PROSITE" id="PS51749">
    <property type="entry name" value="HNH_CAS9"/>
    <property type="match status" value="1"/>
</dbReference>
<dbReference type="InterPro" id="IPR041383">
    <property type="entry name" value="RuvC_III"/>
</dbReference>
<comment type="domain">
    <text evidence="12">Has 2 endonuclease domains. The discontinuous RuvC-like domain cleaves the target DNA noncomplementary to crRNA while the HNH nuclease domain cleaves the target DNA complementary to crRNA.</text>
</comment>
<comment type="function">
    <text evidence="12">CRISPR (clustered regularly interspaced short palindromic repeat) is an adaptive immune system that provides protection against mobile genetic elements (viruses, transposable elements and conjugative plasmids). CRISPR clusters contain spacers, sequences complementary to antecedent mobile elements, and target invading nucleic acids. CRISPR clusters are transcribed and processed into CRISPR RNA (crRNA). In type II CRISPR systems correct processing of pre-crRNA requires a trans-encoded small RNA (tracrRNA), endogenous ribonuclease 3 (rnc) and this protein. The tracrRNA serves as a guide for ribonuclease 3-aided processing of pre-crRNA. Subsequently Cas9/crRNA/tracrRNA endonucleolytically cleaves linear or circular dsDNA target complementary to the spacer; Cas9 is inactive in the absence of the 2 guide RNAs (gRNA). Cas9 recognizes the protospacer adjacent motif (PAM) in the CRISPR repeat sequences to help distinguish self versus nonself, as targets within the bacterial CRISPR locus do not have PAMs. PAM recognition is also required for catalytic activity.</text>
</comment>
<feature type="binding site" evidence="12">
    <location>
        <position position="763"/>
    </location>
    <ligand>
        <name>Mg(2+)</name>
        <dbReference type="ChEBI" id="CHEBI:18420"/>
        <label>1</label>
    </ligand>
</feature>
<reference evidence="16" key="1">
    <citation type="submission" date="2017-06" db="EMBL/GenBank/DDBJ databases">
        <title>Capnocytophaga spp. assemblies.</title>
        <authorList>
            <person name="Gulvik C.A."/>
        </authorList>
    </citation>
    <scope>NUCLEOTIDE SEQUENCE [LARGE SCALE GENOMIC DNA]</scope>
    <source>
        <strain evidence="16">H6253</strain>
    </source>
</reference>
<dbReference type="InterPro" id="IPR003615">
    <property type="entry name" value="HNH_nuc"/>
</dbReference>
<dbReference type="RefSeq" id="WP_095914261.1">
    <property type="nucleotide sequence ID" value="NZ_CP022384.1"/>
</dbReference>
<feature type="binding site" evidence="12">
    <location>
        <position position="8"/>
    </location>
    <ligand>
        <name>Mg(2+)</name>
        <dbReference type="ChEBI" id="CHEBI:18420"/>
        <label>2</label>
    </ligand>
</feature>
<feature type="binding site" evidence="12">
    <location>
        <position position="1077"/>
    </location>
    <ligand>
        <name>Mg(2+)</name>
        <dbReference type="ChEBI" id="CHEBI:18420"/>
        <label>2</label>
    </ligand>
</feature>
<evidence type="ECO:0000256" key="6">
    <source>
        <dbReference type="ARBA" id="ARBA00022842"/>
    </source>
</evidence>
<evidence type="ECO:0000313" key="15">
    <source>
        <dbReference type="EMBL" id="ATA82219.1"/>
    </source>
</evidence>
<keyword evidence="5 12" id="KW-0378">Hydrolase</keyword>
<dbReference type="GO" id="GO:0016787">
    <property type="term" value="F:hydrolase activity"/>
    <property type="evidence" value="ECO:0007669"/>
    <property type="project" value="UniProtKB-KW"/>
</dbReference>
<feature type="binding site" evidence="12">
    <location>
        <position position="8"/>
    </location>
    <ligand>
        <name>Mg(2+)</name>
        <dbReference type="ChEBI" id="CHEBI:18420"/>
        <label>1</label>
    </ligand>
</feature>
<dbReference type="NCBIfam" id="TIGR01865">
    <property type="entry name" value="cas_Csn1"/>
    <property type="match status" value="1"/>
</dbReference>
<proteinExistence type="inferred from homology"/>
<dbReference type="GO" id="GO:0051607">
    <property type="term" value="P:defense response to virus"/>
    <property type="evidence" value="ECO:0007669"/>
    <property type="project" value="UniProtKB-UniRule"/>
</dbReference>
<dbReference type="GO" id="GO:0003723">
    <property type="term" value="F:RNA binding"/>
    <property type="evidence" value="ECO:0007669"/>
    <property type="project" value="UniProtKB-UniRule"/>
</dbReference>
<evidence type="ECO:0000256" key="11">
    <source>
        <dbReference type="ARBA" id="ARBA00046380"/>
    </source>
</evidence>
<dbReference type="InterPro" id="IPR032239">
    <property type="entry name" value="Cas9-BH"/>
</dbReference>
<feature type="active site" description="Proton acceptor for HNH nuclease domain" evidence="12">
    <location>
        <position position="881"/>
    </location>
</feature>
<dbReference type="GO" id="GO:0003677">
    <property type="term" value="F:DNA binding"/>
    <property type="evidence" value="ECO:0007669"/>
    <property type="project" value="UniProtKB-UniRule"/>
</dbReference>
<evidence type="ECO:0000256" key="4">
    <source>
        <dbReference type="ARBA" id="ARBA00022759"/>
    </source>
</evidence>
<evidence type="ECO:0000256" key="10">
    <source>
        <dbReference type="ARBA" id="ARBA00023211"/>
    </source>
</evidence>
<evidence type="ECO:0000313" key="16">
    <source>
        <dbReference type="Proteomes" id="UP000217276"/>
    </source>
</evidence>
<dbReference type="Pfam" id="PF18541">
    <property type="entry name" value="RuvC_III"/>
    <property type="match status" value="1"/>
</dbReference>
<evidence type="ECO:0000256" key="12">
    <source>
        <dbReference type="HAMAP-Rule" id="MF_01480"/>
    </source>
</evidence>
<keyword evidence="16" id="KW-1185">Reference proteome</keyword>
<dbReference type="GO" id="GO:0043571">
    <property type="term" value="P:maintenance of CRISPR repeat elements"/>
    <property type="evidence" value="ECO:0007669"/>
    <property type="project" value="UniProtKB-UniRule"/>
</dbReference>